<evidence type="ECO:0000313" key="4">
    <source>
        <dbReference type="Proteomes" id="UP000325433"/>
    </source>
</evidence>
<organism evidence="3 4">
    <name type="scientific">Aspergillus transmontanensis</name>
    <dbReference type="NCBI Taxonomy" id="1034304"/>
    <lineage>
        <taxon>Eukaryota</taxon>
        <taxon>Fungi</taxon>
        <taxon>Dikarya</taxon>
        <taxon>Ascomycota</taxon>
        <taxon>Pezizomycotina</taxon>
        <taxon>Eurotiomycetes</taxon>
        <taxon>Eurotiomycetidae</taxon>
        <taxon>Eurotiales</taxon>
        <taxon>Aspergillaceae</taxon>
        <taxon>Aspergillus</taxon>
        <taxon>Aspergillus subgen. Circumdati</taxon>
    </lineage>
</organism>
<evidence type="ECO:0000256" key="1">
    <source>
        <dbReference type="ARBA" id="ARBA00004123"/>
    </source>
</evidence>
<reference evidence="4" key="1">
    <citation type="submission" date="2019-04" db="EMBL/GenBank/DDBJ databases">
        <title>Friends and foes A comparative genomics studyof 23 Aspergillus species from section Flavi.</title>
        <authorList>
            <consortium name="DOE Joint Genome Institute"/>
            <person name="Kjaerbolling I."/>
            <person name="Vesth T."/>
            <person name="Frisvad J.C."/>
            <person name="Nybo J.L."/>
            <person name="Theobald S."/>
            <person name="Kildgaard S."/>
            <person name="Isbrandt T."/>
            <person name="Kuo A."/>
            <person name="Sato A."/>
            <person name="Lyhne E.K."/>
            <person name="Kogle M.E."/>
            <person name="Wiebenga A."/>
            <person name="Kun R.S."/>
            <person name="Lubbers R.J."/>
            <person name="Makela M.R."/>
            <person name="Barry K."/>
            <person name="Chovatia M."/>
            <person name="Clum A."/>
            <person name="Daum C."/>
            <person name="Haridas S."/>
            <person name="He G."/>
            <person name="LaButti K."/>
            <person name="Lipzen A."/>
            <person name="Mondo S."/>
            <person name="Riley R."/>
            <person name="Salamov A."/>
            <person name="Simmons B.A."/>
            <person name="Magnuson J.K."/>
            <person name="Henrissat B."/>
            <person name="Mortensen U.H."/>
            <person name="Larsen T.O."/>
            <person name="Devries R.P."/>
            <person name="Grigoriev I.V."/>
            <person name="Machida M."/>
            <person name="Baker S.E."/>
            <person name="Andersen M.R."/>
        </authorList>
    </citation>
    <scope>NUCLEOTIDE SEQUENCE [LARGE SCALE GENOMIC DNA]</scope>
    <source>
        <strain evidence="4">CBS 130015</strain>
    </source>
</reference>
<evidence type="ECO:0000313" key="3">
    <source>
        <dbReference type="EMBL" id="KAE8310181.1"/>
    </source>
</evidence>
<sequence>MCAVGVTVDDERFNPLRSTVMRLVFRTETAYYAVLMASAHYLRSVESRFELMEIQIRSRVLRGLRRALMKDNLNWEDFCDGSWVKHLACFQLIVKEMARGHRKAPPVPQFFISYFSAHLVLAKSVFSIDDILPVGEIPTSPTNRNALVNSTNTSTKDLAKVMPADTLHEIDMWNGYSGHMLLIINEVLSLKHDAQALSHQPSDLSTSQVAVQEKYAAIAGKITTLEASLATTTQIIPVSLYKDRSSAESRHGFRLLKSTSEAYRLAAYLLLSEAVSSRFLGYTPASTQSIKQLRDPAQRGQYVDRIFHLANYVVSSVDHLPISWPLWPLFIASCCCSGDKETRARALEIFCAAREKAPYENIPRAQALVELLWKRRATQTEPDNSVRIGRFEWESAMESLGWQTSFA</sequence>
<dbReference type="EMBL" id="ML738357">
    <property type="protein sequence ID" value="KAE8310181.1"/>
    <property type="molecule type" value="Genomic_DNA"/>
</dbReference>
<dbReference type="InterPro" id="IPR021858">
    <property type="entry name" value="Fun_TF"/>
</dbReference>
<dbReference type="PANTHER" id="PTHR37534">
    <property type="entry name" value="TRANSCRIPTIONAL ACTIVATOR PROTEIN UGA3"/>
    <property type="match status" value="1"/>
</dbReference>
<name>A0A5N6VP07_9EURO</name>
<dbReference type="GO" id="GO:0005634">
    <property type="term" value="C:nucleus"/>
    <property type="evidence" value="ECO:0007669"/>
    <property type="project" value="UniProtKB-SubCell"/>
</dbReference>
<evidence type="ECO:0000256" key="2">
    <source>
        <dbReference type="ARBA" id="ARBA00023242"/>
    </source>
</evidence>
<dbReference type="AlphaFoldDB" id="A0A5N6VP07"/>
<dbReference type="Pfam" id="PF11951">
    <property type="entry name" value="Fungal_trans_2"/>
    <property type="match status" value="1"/>
</dbReference>
<dbReference type="Proteomes" id="UP000325433">
    <property type="component" value="Unassembled WGS sequence"/>
</dbReference>
<keyword evidence="4" id="KW-1185">Reference proteome</keyword>
<dbReference type="PANTHER" id="PTHR37534:SF46">
    <property type="entry name" value="ZN(II)2CYS6 TRANSCRIPTION FACTOR (EUROFUNG)"/>
    <property type="match status" value="1"/>
</dbReference>
<keyword evidence="2" id="KW-0539">Nucleus</keyword>
<comment type="subcellular location">
    <subcellularLocation>
        <location evidence="1">Nucleus</location>
    </subcellularLocation>
</comment>
<protein>
    <submittedName>
        <fullName evidence="3">Fungal-specific transcription factor domain-containing protein</fullName>
    </submittedName>
</protein>
<accession>A0A5N6VP07</accession>
<proteinExistence type="predicted"/>
<gene>
    <name evidence="3" type="ORF">BDV41DRAFT_590594</name>
</gene>